<keyword evidence="2" id="KW-1185">Reference proteome</keyword>
<gene>
    <name evidence="1" type="ORF">AVEN_115047_1</name>
</gene>
<organism evidence="1 2">
    <name type="scientific">Araneus ventricosus</name>
    <name type="common">Orbweaver spider</name>
    <name type="synonym">Epeira ventricosa</name>
    <dbReference type="NCBI Taxonomy" id="182803"/>
    <lineage>
        <taxon>Eukaryota</taxon>
        <taxon>Metazoa</taxon>
        <taxon>Ecdysozoa</taxon>
        <taxon>Arthropoda</taxon>
        <taxon>Chelicerata</taxon>
        <taxon>Arachnida</taxon>
        <taxon>Araneae</taxon>
        <taxon>Araneomorphae</taxon>
        <taxon>Entelegynae</taxon>
        <taxon>Araneoidea</taxon>
        <taxon>Araneidae</taxon>
        <taxon>Araneus</taxon>
    </lineage>
</organism>
<evidence type="ECO:0000313" key="1">
    <source>
        <dbReference type="EMBL" id="GBL72016.1"/>
    </source>
</evidence>
<comment type="caution">
    <text evidence="1">The sequence shown here is derived from an EMBL/GenBank/DDBJ whole genome shotgun (WGS) entry which is preliminary data.</text>
</comment>
<name>A0A4Y1ZY86_ARAVE</name>
<proteinExistence type="predicted"/>
<dbReference type="Proteomes" id="UP000499080">
    <property type="component" value="Unassembled WGS sequence"/>
</dbReference>
<accession>A0A4Y1ZY86</accession>
<sequence length="170" mass="19348">MENTTGLEFICVLLNALYIKDNGILYISKLLLLQQNRVKCQKSWDISSNRVGPPFVRRSAATLRDIDSTCRRKSFEEIFSHTASTAVHNCESAGISGFCALADLSIMYHIFSMVYISGDLAANSIAGNVQNVLQINREIFWYGDMAHCHRGKLHRCWVHEVHEWLQKISK</sequence>
<dbReference type="AlphaFoldDB" id="A0A4Y1ZY86"/>
<dbReference type="EMBL" id="BGPR01000001">
    <property type="protein sequence ID" value="GBL72016.1"/>
    <property type="molecule type" value="Genomic_DNA"/>
</dbReference>
<reference evidence="1 2" key="1">
    <citation type="journal article" date="2019" name="Sci. Rep.">
        <title>Orb-weaving spider Araneus ventricosus genome elucidates the spidroin gene catalogue.</title>
        <authorList>
            <person name="Kono N."/>
            <person name="Nakamura H."/>
            <person name="Ohtoshi R."/>
            <person name="Moran D.A.P."/>
            <person name="Shinohara A."/>
            <person name="Yoshida Y."/>
            <person name="Fujiwara M."/>
            <person name="Mori M."/>
            <person name="Tomita M."/>
            <person name="Arakawa K."/>
        </authorList>
    </citation>
    <scope>NUCLEOTIDE SEQUENCE [LARGE SCALE GENOMIC DNA]</scope>
</reference>
<protein>
    <submittedName>
        <fullName evidence="1">Uncharacterized protein</fullName>
    </submittedName>
</protein>
<evidence type="ECO:0000313" key="2">
    <source>
        <dbReference type="Proteomes" id="UP000499080"/>
    </source>
</evidence>